<sequence>MTSETKDKSNQSNQSRKRLTGPTGRTYKPTNRTDFIYETRVYIEKEDLTQQIIDKSPPKNALRGQKKTKTNGQTPLKNSEELTKKEYPFITYINNTEDNKVMVHIEQVEVKWIRMKVLTQPEFLNDDVMDAYIQCLRYKEKGIRGDGKAFLEMAITTGLLNVEGAHVEASEPRDK</sequence>
<dbReference type="HOGENOM" id="CLU_1534998_0_0_1"/>
<keyword evidence="3" id="KW-1185">Reference proteome</keyword>
<accession>A0A0E0QDZ3</accession>
<dbReference type="EnsemblPlants" id="ORUFI08G02250.1">
    <property type="protein sequence ID" value="ORUFI08G02250.1"/>
    <property type="gene ID" value="ORUFI08G02250"/>
</dbReference>
<proteinExistence type="predicted"/>
<evidence type="ECO:0000256" key="1">
    <source>
        <dbReference type="SAM" id="MobiDB-lite"/>
    </source>
</evidence>
<dbReference type="AlphaFoldDB" id="A0A0E0QDZ3"/>
<dbReference type="STRING" id="4529.A0A0E0QDZ3"/>
<reference evidence="2" key="2">
    <citation type="submission" date="2015-06" db="UniProtKB">
        <authorList>
            <consortium name="EnsemblPlants"/>
        </authorList>
    </citation>
    <scope>IDENTIFICATION</scope>
</reference>
<dbReference type="Gramene" id="ORUFI08G02250.1">
    <property type="protein sequence ID" value="ORUFI08G02250.1"/>
    <property type="gene ID" value="ORUFI08G02250"/>
</dbReference>
<reference evidence="3" key="1">
    <citation type="submission" date="2013-06" db="EMBL/GenBank/DDBJ databases">
        <authorList>
            <person name="Zhao Q."/>
        </authorList>
    </citation>
    <scope>NUCLEOTIDE SEQUENCE</scope>
    <source>
        <strain evidence="3">cv. W1943</strain>
    </source>
</reference>
<dbReference type="Proteomes" id="UP000008022">
    <property type="component" value="Unassembled WGS sequence"/>
</dbReference>
<evidence type="ECO:0000313" key="2">
    <source>
        <dbReference type="EnsemblPlants" id="ORUFI08G02250.1"/>
    </source>
</evidence>
<organism evidence="2 3">
    <name type="scientific">Oryza rufipogon</name>
    <name type="common">Brownbeard rice</name>
    <name type="synonym">Asian wild rice</name>
    <dbReference type="NCBI Taxonomy" id="4529"/>
    <lineage>
        <taxon>Eukaryota</taxon>
        <taxon>Viridiplantae</taxon>
        <taxon>Streptophyta</taxon>
        <taxon>Embryophyta</taxon>
        <taxon>Tracheophyta</taxon>
        <taxon>Spermatophyta</taxon>
        <taxon>Magnoliopsida</taxon>
        <taxon>Liliopsida</taxon>
        <taxon>Poales</taxon>
        <taxon>Poaceae</taxon>
        <taxon>BOP clade</taxon>
        <taxon>Oryzoideae</taxon>
        <taxon>Oryzeae</taxon>
        <taxon>Oryzinae</taxon>
        <taxon>Oryza</taxon>
    </lineage>
</organism>
<dbReference type="Gene3D" id="3.40.395.10">
    <property type="entry name" value="Adenoviral Proteinase, Chain A"/>
    <property type="match status" value="1"/>
</dbReference>
<dbReference type="InterPro" id="IPR038765">
    <property type="entry name" value="Papain-like_cys_pep_sf"/>
</dbReference>
<dbReference type="SUPFAM" id="SSF54001">
    <property type="entry name" value="Cysteine proteinases"/>
    <property type="match status" value="1"/>
</dbReference>
<protein>
    <submittedName>
        <fullName evidence="2">Uncharacterized protein</fullName>
    </submittedName>
</protein>
<name>A0A0E0QDZ3_ORYRU</name>
<feature type="region of interest" description="Disordered" evidence="1">
    <location>
        <begin position="52"/>
        <end position="78"/>
    </location>
</feature>
<feature type="region of interest" description="Disordered" evidence="1">
    <location>
        <begin position="1"/>
        <end position="32"/>
    </location>
</feature>
<evidence type="ECO:0000313" key="3">
    <source>
        <dbReference type="Proteomes" id="UP000008022"/>
    </source>
</evidence>